<dbReference type="Gene3D" id="3.40.630.30">
    <property type="match status" value="1"/>
</dbReference>
<accession>A0A7L7KXP2</accession>
<dbReference type="RefSeq" id="WP_059073875.1">
    <property type="nucleotide sequence ID" value="NZ_CP049366.1"/>
</dbReference>
<dbReference type="GO" id="GO:0016747">
    <property type="term" value="F:acyltransferase activity, transferring groups other than amino-acyl groups"/>
    <property type="evidence" value="ECO:0007669"/>
    <property type="project" value="InterPro"/>
</dbReference>
<proteinExistence type="predicted"/>
<organism evidence="4 5">
    <name type="scientific">Companilactobacillus pabuli</name>
    <dbReference type="NCBI Taxonomy" id="2714036"/>
    <lineage>
        <taxon>Bacteria</taxon>
        <taxon>Bacillati</taxon>
        <taxon>Bacillota</taxon>
        <taxon>Bacilli</taxon>
        <taxon>Lactobacillales</taxon>
        <taxon>Lactobacillaceae</taxon>
        <taxon>Companilactobacillus</taxon>
    </lineage>
</organism>
<dbReference type="Pfam" id="PF13508">
    <property type="entry name" value="Acetyltransf_7"/>
    <property type="match status" value="1"/>
</dbReference>
<dbReference type="PROSITE" id="PS51186">
    <property type="entry name" value="GNAT"/>
    <property type="match status" value="1"/>
</dbReference>
<dbReference type="KEGG" id="cpab:G6534_05510"/>
<feature type="domain" description="N-acetyltransferase" evidence="3">
    <location>
        <begin position="1"/>
        <end position="144"/>
    </location>
</feature>
<keyword evidence="2" id="KW-0012">Acyltransferase</keyword>
<evidence type="ECO:0000313" key="5">
    <source>
        <dbReference type="Proteomes" id="UP000514410"/>
    </source>
</evidence>
<keyword evidence="1 4" id="KW-0808">Transferase</keyword>
<dbReference type="InterPro" id="IPR016181">
    <property type="entry name" value="Acyl_CoA_acyltransferase"/>
</dbReference>
<protein>
    <submittedName>
        <fullName evidence="4">GNAT family N-acetyltransferase</fullName>
    </submittedName>
</protein>
<dbReference type="InterPro" id="IPR000182">
    <property type="entry name" value="GNAT_dom"/>
</dbReference>
<sequence length="144" mass="16653">MIIREAILDDAPAIQKINISSLDYHFPLDKTIQQLKKILSLPNSKIFVAVSNTEVLGYIQMSDYENTYHESLKNIITLAVDGDHQDEGIGSKLIEHAEKWAKEDGSMGIRLVSGFERDSGHKFYEKHGYEIRKKEINYIKWWNK</sequence>
<keyword evidence="5" id="KW-1185">Reference proteome</keyword>
<dbReference type="CDD" id="cd04301">
    <property type="entry name" value="NAT_SF"/>
    <property type="match status" value="1"/>
</dbReference>
<dbReference type="EMBL" id="CP049366">
    <property type="protein sequence ID" value="QMT84112.1"/>
    <property type="molecule type" value="Genomic_DNA"/>
</dbReference>
<evidence type="ECO:0000256" key="2">
    <source>
        <dbReference type="ARBA" id="ARBA00023315"/>
    </source>
</evidence>
<reference evidence="4 5" key="1">
    <citation type="submission" date="2020-02" db="EMBL/GenBank/DDBJ databases">
        <title>Complete Genome Sequence of Lactobacillus sp. NFFJ11 Isolated from animal feed.</title>
        <authorList>
            <person name="Jung J.Y."/>
        </authorList>
    </citation>
    <scope>NUCLEOTIDE SEQUENCE [LARGE SCALE GENOMIC DNA]</scope>
    <source>
        <strain evidence="4 5">NFFJ11</strain>
    </source>
</reference>
<evidence type="ECO:0000256" key="1">
    <source>
        <dbReference type="ARBA" id="ARBA00022679"/>
    </source>
</evidence>
<dbReference type="InterPro" id="IPR050832">
    <property type="entry name" value="Bact_Acetyltransf"/>
</dbReference>
<dbReference type="AlphaFoldDB" id="A0A7L7KXP2"/>
<gene>
    <name evidence="4" type="ORF">G6534_05510</name>
</gene>
<evidence type="ECO:0000313" key="4">
    <source>
        <dbReference type="EMBL" id="QMT84112.1"/>
    </source>
</evidence>
<dbReference type="PANTHER" id="PTHR43877">
    <property type="entry name" value="AMINOALKYLPHOSPHONATE N-ACETYLTRANSFERASE-RELATED-RELATED"/>
    <property type="match status" value="1"/>
</dbReference>
<name>A0A7L7KXP2_9LACO</name>
<evidence type="ECO:0000259" key="3">
    <source>
        <dbReference type="PROSITE" id="PS51186"/>
    </source>
</evidence>
<dbReference type="SUPFAM" id="SSF55729">
    <property type="entry name" value="Acyl-CoA N-acyltransferases (Nat)"/>
    <property type="match status" value="1"/>
</dbReference>
<dbReference type="Proteomes" id="UP000514410">
    <property type="component" value="Chromosome"/>
</dbReference>